<protein>
    <recommendedName>
        <fullName evidence="10">Sodium/calcium exchanger membrane region domain-containing protein</fullName>
    </recommendedName>
</protein>
<keyword evidence="2" id="KW-0813">Transport</keyword>
<feature type="transmembrane region" description="Helical" evidence="9">
    <location>
        <begin position="465"/>
        <end position="483"/>
    </location>
</feature>
<evidence type="ECO:0000256" key="6">
    <source>
        <dbReference type="ARBA" id="ARBA00022989"/>
    </source>
</evidence>
<evidence type="ECO:0000256" key="1">
    <source>
        <dbReference type="ARBA" id="ARBA00004141"/>
    </source>
</evidence>
<keyword evidence="6 9" id="KW-1133">Transmembrane helix</keyword>
<evidence type="ECO:0000313" key="12">
    <source>
        <dbReference type="Proteomes" id="UP000827092"/>
    </source>
</evidence>
<dbReference type="GO" id="GO:0005432">
    <property type="term" value="F:calcium:sodium antiporter activity"/>
    <property type="evidence" value="ECO:0007669"/>
    <property type="project" value="TreeGrafter"/>
</dbReference>
<feature type="domain" description="Sodium/calcium exchanger membrane region" evidence="10">
    <location>
        <begin position="72"/>
        <end position="212"/>
    </location>
</feature>
<dbReference type="InterPro" id="IPR004837">
    <property type="entry name" value="NaCa_Exmemb"/>
</dbReference>
<feature type="domain" description="Sodium/calcium exchanger membrane region" evidence="10">
    <location>
        <begin position="468"/>
        <end position="619"/>
    </location>
</feature>
<feature type="transmembrane region" description="Helical" evidence="9">
    <location>
        <begin position="425"/>
        <end position="453"/>
    </location>
</feature>
<proteinExistence type="predicted"/>
<keyword evidence="4" id="KW-0109">Calcium transport</keyword>
<comment type="caution">
    <text evidence="11">The sequence shown here is derived from an EMBL/GenBank/DDBJ whole genome shotgun (WGS) entry which is preliminary data.</text>
</comment>
<keyword evidence="7 9" id="KW-0472">Membrane</keyword>
<feature type="transmembrane region" description="Helical" evidence="9">
    <location>
        <begin position="194"/>
        <end position="218"/>
    </location>
</feature>
<dbReference type="InterPro" id="IPR051359">
    <property type="entry name" value="CaCA_antiporter"/>
</dbReference>
<evidence type="ECO:0000313" key="11">
    <source>
        <dbReference type="EMBL" id="KAG8195085.1"/>
    </source>
</evidence>
<sequence length="630" mass="69856">MTVEPTFLFPDGNTSYPFDITAECNEIHGLNESLQCLFVMTNEDCLEIIEYLDYNHYVFCGSGLKTATATLAIWLAVLFISLGVTSNYFLCPALFTISEHLGLSQNVAGVTLLAFGNGSPDIFSSVAGLQKASAELAIASLVGAGMFVTTVVAGSVFLTRNFTLMIRPFLRDLSFYIVAIGWTLALFFAGKSYLYHGIGFVALYLVYIIVVLGSRYIYVNRQKQREKENASEKKKKEEKKKEEANKKDNVPSITIDGLQVPTFDVVTYDNDPEATAVVLKAFYFGGFEWVDEGRRMSRGQINLEERRRSMIAIRKNSIFATEGSVSCHSIQSNGMSSTEKLAPEIVDRGEFFDLLIQVCPINLEKWSKLKWWKKVIVILKSPSILVMRLTVPVLDNSQEDFNWNRLLICVQCVTGPLFVSLVSEYAFYMVGGVLPVFVLLAAVCITCAVIVFCTSERFIPPVYHYLFAYLGFAVAVTWIYALANEIVALLQVFGVIFDLSDAILGLTILAWGNSISDFLSNIAVARKDFPRMAISACFGGPLLALLLGLGIPCIIEIIKGRVPAAQPLKLSAEFVFLFVAIGIGLLMTASLMIVWKFHTRRAYGVFLIALYVAFVTLSLIEELGVFELPL</sequence>
<dbReference type="EMBL" id="JAFNEN010000094">
    <property type="protein sequence ID" value="KAG8195085.1"/>
    <property type="molecule type" value="Genomic_DNA"/>
</dbReference>
<dbReference type="Pfam" id="PF01699">
    <property type="entry name" value="Na_Ca_ex"/>
    <property type="match status" value="2"/>
</dbReference>
<keyword evidence="4" id="KW-0406">Ion transport</keyword>
<keyword evidence="5 9" id="KW-0812">Transmembrane</keyword>
<dbReference type="AlphaFoldDB" id="A0AAV6VEM8"/>
<comment type="subcellular location">
    <subcellularLocation>
        <location evidence="1">Membrane</location>
        <topology evidence="1">Multi-pass membrane protein</topology>
    </subcellularLocation>
</comment>
<keyword evidence="4" id="KW-0106">Calcium</keyword>
<feature type="transmembrane region" description="Helical" evidence="9">
    <location>
        <begin position="602"/>
        <end position="620"/>
    </location>
</feature>
<dbReference type="Gene3D" id="1.20.1420.30">
    <property type="entry name" value="NCX, central ion-binding region"/>
    <property type="match status" value="2"/>
</dbReference>
<gene>
    <name evidence="11" type="ORF">JTE90_029664</name>
</gene>
<feature type="region of interest" description="Disordered" evidence="8">
    <location>
        <begin position="227"/>
        <end position="246"/>
    </location>
</feature>
<dbReference type="InterPro" id="IPR044880">
    <property type="entry name" value="NCX_ion-bd_dom_sf"/>
</dbReference>
<feature type="transmembrane region" description="Helical" evidence="9">
    <location>
        <begin position="107"/>
        <end position="130"/>
    </location>
</feature>
<evidence type="ECO:0000256" key="5">
    <source>
        <dbReference type="ARBA" id="ARBA00022692"/>
    </source>
</evidence>
<name>A0AAV6VEM8_9ARAC</name>
<evidence type="ECO:0000256" key="8">
    <source>
        <dbReference type="SAM" id="MobiDB-lite"/>
    </source>
</evidence>
<feature type="transmembrane region" description="Helical" evidence="9">
    <location>
        <begin position="71"/>
        <end position="95"/>
    </location>
</feature>
<feature type="transmembrane region" description="Helical" evidence="9">
    <location>
        <begin position="570"/>
        <end position="595"/>
    </location>
</feature>
<evidence type="ECO:0000256" key="3">
    <source>
        <dbReference type="ARBA" id="ARBA00022449"/>
    </source>
</evidence>
<dbReference type="Proteomes" id="UP000827092">
    <property type="component" value="Unassembled WGS sequence"/>
</dbReference>
<evidence type="ECO:0000256" key="7">
    <source>
        <dbReference type="ARBA" id="ARBA00023136"/>
    </source>
</evidence>
<feature type="transmembrane region" description="Helical" evidence="9">
    <location>
        <begin position="532"/>
        <end position="558"/>
    </location>
</feature>
<accession>A0AAV6VEM8</accession>
<dbReference type="PANTHER" id="PTHR12266">
    <property type="entry name" value="NA+/CA2+ K+ INDEPENDENT EXCHANGER"/>
    <property type="match status" value="1"/>
</dbReference>
<dbReference type="GO" id="GO:0016020">
    <property type="term" value="C:membrane"/>
    <property type="evidence" value="ECO:0007669"/>
    <property type="project" value="UniProtKB-SubCell"/>
</dbReference>
<reference evidence="11 12" key="1">
    <citation type="journal article" date="2022" name="Nat. Ecol. Evol.">
        <title>A masculinizing supergene underlies an exaggerated male reproductive morph in a spider.</title>
        <authorList>
            <person name="Hendrickx F."/>
            <person name="De Corte Z."/>
            <person name="Sonet G."/>
            <person name="Van Belleghem S.M."/>
            <person name="Kostlbacher S."/>
            <person name="Vangestel C."/>
        </authorList>
    </citation>
    <scope>NUCLEOTIDE SEQUENCE [LARGE SCALE GENOMIC DNA]</scope>
    <source>
        <strain evidence="11">W744_W776</strain>
    </source>
</reference>
<dbReference type="PANTHER" id="PTHR12266:SF0">
    <property type="entry name" value="MITOCHONDRIAL SODIUM_CALCIUM EXCHANGER PROTEIN"/>
    <property type="match status" value="1"/>
</dbReference>
<feature type="transmembrane region" description="Helical" evidence="9">
    <location>
        <begin position="169"/>
        <end position="188"/>
    </location>
</feature>
<dbReference type="GO" id="GO:0006874">
    <property type="term" value="P:intracellular calcium ion homeostasis"/>
    <property type="evidence" value="ECO:0007669"/>
    <property type="project" value="TreeGrafter"/>
</dbReference>
<feature type="transmembrane region" description="Helical" evidence="9">
    <location>
        <begin position="136"/>
        <end position="157"/>
    </location>
</feature>
<evidence type="ECO:0000259" key="10">
    <source>
        <dbReference type="Pfam" id="PF01699"/>
    </source>
</evidence>
<evidence type="ECO:0000256" key="2">
    <source>
        <dbReference type="ARBA" id="ARBA00022448"/>
    </source>
</evidence>
<evidence type="ECO:0000256" key="4">
    <source>
        <dbReference type="ARBA" id="ARBA00022568"/>
    </source>
</evidence>
<keyword evidence="3" id="KW-0050">Antiport</keyword>
<keyword evidence="12" id="KW-1185">Reference proteome</keyword>
<organism evidence="11 12">
    <name type="scientific">Oedothorax gibbosus</name>
    <dbReference type="NCBI Taxonomy" id="931172"/>
    <lineage>
        <taxon>Eukaryota</taxon>
        <taxon>Metazoa</taxon>
        <taxon>Ecdysozoa</taxon>
        <taxon>Arthropoda</taxon>
        <taxon>Chelicerata</taxon>
        <taxon>Arachnida</taxon>
        <taxon>Araneae</taxon>
        <taxon>Araneomorphae</taxon>
        <taxon>Entelegynae</taxon>
        <taxon>Araneoidea</taxon>
        <taxon>Linyphiidae</taxon>
        <taxon>Erigoninae</taxon>
        <taxon>Oedothorax</taxon>
    </lineage>
</organism>
<evidence type="ECO:0000256" key="9">
    <source>
        <dbReference type="SAM" id="Phobius"/>
    </source>
</evidence>